<comment type="caution">
    <text evidence="2">The sequence shown here is derived from an EMBL/GenBank/DDBJ whole genome shotgun (WGS) entry which is preliminary data.</text>
</comment>
<dbReference type="RefSeq" id="WP_167231246.1">
    <property type="nucleotide sequence ID" value="NZ_JAAQPH010000036.1"/>
</dbReference>
<keyword evidence="1" id="KW-0812">Transmembrane</keyword>
<evidence type="ECO:0000256" key="1">
    <source>
        <dbReference type="SAM" id="Phobius"/>
    </source>
</evidence>
<keyword evidence="1" id="KW-1133">Transmembrane helix</keyword>
<dbReference type="AlphaFoldDB" id="A0A967F305"/>
<organism evidence="2 3">
    <name type="scientific">Pelagibius litoralis</name>
    <dbReference type="NCBI Taxonomy" id="374515"/>
    <lineage>
        <taxon>Bacteria</taxon>
        <taxon>Pseudomonadati</taxon>
        <taxon>Pseudomonadota</taxon>
        <taxon>Alphaproteobacteria</taxon>
        <taxon>Rhodospirillales</taxon>
        <taxon>Rhodovibrionaceae</taxon>
        <taxon>Pelagibius</taxon>
    </lineage>
</organism>
<reference evidence="2" key="1">
    <citation type="submission" date="2020-03" db="EMBL/GenBank/DDBJ databases">
        <title>Genome of Pelagibius litoralis DSM 21314T.</title>
        <authorList>
            <person name="Wang G."/>
        </authorList>
    </citation>
    <scope>NUCLEOTIDE SEQUENCE</scope>
    <source>
        <strain evidence="2">DSM 21314</strain>
    </source>
</reference>
<sequence length="207" mass="21267">MAMFAAACSLGLLTGLLIGLSTSGVTGSVVSAVLAMAAGVVALTGVKNPFLPKGESAAQRTPGHNWAVTAFALMTIVGLGSGLWARTHDLLSPTPREIAARWQAIGLAPEVARRIAVSQLSGLSLTADGGLKSESPELARKTASVLFSDDAGEACQRTDPSRAPDAAEARNAWSLAPAPWPALAATLSAAPRQTLQVVWSGLCEEQR</sequence>
<proteinExistence type="predicted"/>
<gene>
    <name evidence="2" type="ORF">HBA54_26945</name>
</gene>
<keyword evidence="3" id="KW-1185">Reference proteome</keyword>
<name>A0A967F305_9PROT</name>
<keyword evidence="1" id="KW-0472">Membrane</keyword>
<protein>
    <submittedName>
        <fullName evidence="2">Uncharacterized protein</fullName>
    </submittedName>
</protein>
<feature type="transmembrane region" description="Helical" evidence="1">
    <location>
        <begin position="66"/>
        <end position="85"/>
    </location>
</feature>
<evidence type="ECO:0000313" key="2">
    <source>
        <dbReference type="EMBL" id="NIA72234.1"/>
    </source>
</evidence>
<accession>A0A967F305</accession>
<dbReference type="Proteomes" id="UP000761264">
    <property type="component" value="Unassembled WGS sequence"/>
</dbReference>
<evidence type="ECO:0000313" key="3">
    <source>
        <dbReference type="Proteomes" id="UP000761264"/>
    </source>
</evidence>
<feature type="transmembrane region" description="Helical" evidence="1">
    <location>
        <begin position="29"/>
        <end position="46"/>
    </location>
</feature>
<dbReference type="EMBL" id="JAAQPH010000036">
    <property type="protein sequence ID" value="NIA72234.1"/>
    <property type="molecule type" value="Genomic_DNA"/>
</dbReference>